<accession>A0ABV7WAX3</accession>
<name>A0ABV7WAX3_9MICO</name>
<sequence length="153" mass="16591">MGVLLIAVVAYIGFMLLMLPFVLFYDATGPAGVAVVGALLVGLAVCKWLVYRNQPRQRARARAMKAEHDPARREALRAGWRAEEAAEFDRQVAKREAAALLAAEDAAKEAQAAARKIAQEDAARRARTQRELVKLRAARVVSATGTPDGNARP</sequence>
<evidence type="ECO:0000313" key="2">
    <source>
        <dbReference type="EMBL" id="MFC3686958.1"/>
    </source>
</evidence>
<gene>
    <name evidence="2" type="ORF">ACFOLH_01235</name>
</gene>
<reference evidence="3" key="1">
    <citation type="journal article" date="2019" name="Int. J. Syst. Evol. Microbiol.">
        <title>The Global Catalogue of Microorganisms (GCM) 10K type strain sequencing project: providing services to taxonomists for standard genome sequencing and annotation.</title>
        <authorList>
            <consortium name="The Broad Institute Genomics Platform"/>
            <consortium name="The Broad Institute Genome Sequencing Center for Infectious Disease"/>
            <person name="Wu L."/>
            <person name="Ma J."/>
        </authorList>
    </citation>
    <scope>NUCLEOTIDE SEQUENCE [LARGE SCALE GENOMIC DNA]</scope>
    <source>
        <strain evidence="3">NCAIM B.02333</strain>
    </source>
</reference>
<proteinExistence type="predicted"/>
<evidence type="ECO:0000313" key="3">
    <source>
        <dbReference type="Proteomes" id="UP001595685"/>
    </source>
</evidence>
<dbReference type="EMBL" id="JBHRWW010000001">
    <property type="protein sequence ID" value="MFC3686958.1"/>
    <property type="molecule type" value="Genomic_DNA"/>
</dbReference>
<protein>
    <submittedName>
        <fullName evidence="2">Uncharacterized protein</fullName>
    </submittedName>
</protein>
<keyword evidence="3" id="KW-1185">Reference proteome</keyword>
<dbReference type="RefSeq" id="WP_376983596.1">
    <property type="nucleotide sequence ID" value="NZ_JBHTAK010000001.1"/>
</dbReference>
<keyword evidence="1" id="KW-0812">Transmembrane</keyword>
<keyword evidence="1" id="KW-1133">Transmembrane helix</keyword>
<feature type="transmembrane region" description="Helical" evidence="1">
    <location>
        <begin position="31"/>
        <end position="50"/>
    </location>
</feature>
<comment type="caution">
    <text evidence="2">The sequence shown here is derived from an EMBL/GenBank/DDBJ whole genome shotgun (WGS) entry which is preliminary data.</text>
</comment>
<keyword evidence="1" id="KW-0472">Membrane</keyword>
<organism evidence="2 3">
    <name type="scientific">Aquipuribacter hungaricus</name>
    <dbReference type="NCBI Taxonomy" id="545624"/>
    <lineage>
        <taxon>Bacteria</taxon>
        <taxon>Bacillati</taxon>
        <taxon>Actinomycetota</taxon>
        <taxon>Actinomycetes</taxon>
        <taxon>Micrococcales</taxon>
        <taxon>Intrasporangiaceae</taxon>
        <taxon>Aquipuribacter</taxon>
    </lineage>
</organism>
<evidence type="ECO:0000256" key="1">
    <source>
        <dbReference type="SAM" id="Phobius"/>
    </source>
</evidence>
<dbReference type="Proteomes" id="UP001595685">
    <property type="component" value="Unassembled WGS sequence"/>
</dbReference>
<feature type="transmembrane region" description="Helical" evidence="1">
    <location>
        <begin position="5"/>
        <end position="25"/>
    </location>
</feature>